<reference evidence="1 2" key="1">
    <citation type="submission" date="2023-03" db="EMBL/GenBank/DDBJ databases">
        <title>High recombination rates correlate with genetic variation in Cardiocondyla obscurior ants.</title>
        <authorList>
            <person name="Errbii M."/>
        </authorList>
    </citation>
    <scope>NUCLEOTIDE SEQUENCE [LARGE SCALE GENOMIC DNA]</scope>
    <source>
        <strain evidence="1">Alpha-2009</strain>
        <tissue evidence="1">Whole body</tissue>
    </source>
</reference>
<proteinExistence type="predicted"/>
<dbReference type="AlphaFoldDB" id="A0AAW2GXW3"/>
<dbReference type="EMBL" id="JADYXP020000001">
    <property type="protein sequence ID" value="KAL0131997.1"/>
    <property type="molecule type" value="Genomic_DNA"/>
</dbReference>
<gene>
    <name evidence="1" type="ORF">PUN28_000043</name>
</gene>
<keyword evidence="2" id="KW-1185">Reference proteome</keyword>
<protein>
    <submittedName>
        <fullName evidence="1">Uncharacterized protein</fullName>
    </submittedName>
</protein>
<comment type="caution">
    <text evidence="1">The sequence shown here is derived from an EMBL/GenBank/DDBJ whole genome shotgun (WGS) entry which is preliminary data.</text>
</comment>
<organism evidence="1 2">
    <name type="scientific">Cardiocondyla obscurior</name>
    <dbReference type="NCBI Taxonomy" id="286306"/>
    <lineage>
        <taxon>Eukaryota</taxon>
        <taxon>Metazoa</taxon>
        <taxon>Ecdysozoa</taxon>
        <taxon>Arthropoda</taxon>
        <taxon>Hexapoda</taxon>
        <taxon>Insecta</taxon>
        <taxon>Pterygota</taxon>
        <taxon>Neoptera</taxon>
        <taxon>Endopterygota</taxon>
        <taxon>Hymenoptera</taxon>
        <taxon>Apocrita</taxon>
        <taxon>Aculeata</taxon>
        <taxon>Formicoidea</taxon>
        <taxon>Formicidae</taxon>
        <taxon>Myrmicinae</taxon>
        <taxon>Cardiocondyla</taxon>
    </lineage>
</organism>
<evidence type="ECO:0000313" key="2">
    <source>
        <dbReference type="Proteomes" id="UP001430953"/>
    </source>
</evidence>
<sequence>MRQYNSPEKSGRVFSFAAGTQRFPDRNERNSLTSSKWRCSLSKCTCFYVRNKFAHRVRSIRVDTGSLIIYENSLPGTLEYVVRIQRVYVDWLVFKLPCTTNEGFSKIDIYIRRFCGKKKKRKKKFVNEKEKLHQIITPRCKNFKKLI</sequence>
<dbReference type="Proteomes" id="UP001430953">
    <property type="component" value="Unassembled WGS sequence"/>
</dbReference>
<name>A0AAW2GXW3_9HYME</name>
<evidence type="ECO:0000313" key="1">
    <source>
        <dbReference type="EMBL" id="KAL0131997.1"/>
    </source>
</evidence>
<accession>A0AAW2GXW3</accession>